<dbReference type="CDD" id="cd07729">
    <property type="entry name" value="AHL_lactonase_MBL-fold"/>
    <property type="match status" value="1"/>
</dbReference>
<protein>
    <recommendedName>
        <fullName evidence="6">Metallo-beta-lactamase domain-containing protein</fullName>
    </recommendedName>
</protein>
<comment type="caution">
    <text evidence="7">The sequence shown here is derived from an EMBL/GenBank/DDBJ whole genome shotgun (WGS) entry which is preliminary data.</text>
</comment>
<comment type="similarity">
    <text evidence="2">Belongs to the metallo-beta-lactamase superfamily.</text>
</comment>
<evidence type="ECO:0000313" key="7">
    <source>
        <dbReference type="EMBL" id="KON29223.1"/>
    </source>
</evidence>
<dbReference type="SMART" id="SM00849">
    <property type="entry name" value="Lactamase_B"/>
    <property type="match status" value="1"/>
</dbReference>
<dbReference type="GO" id="GO:0016787">
    <property type="term" value="F:hydrolase activity"/>
    <property type="evidence" value="ECO:0007669"/>
    <property type="project" value="UniProtKB-KW"/>
</dbReference>
<name>A0A0M0BKX8_9ARCH</name>
<reference evidence="7 8" key="1">
    <citation type="submission" date="2015-06" db="EMBL/GenBank/DDBJ databases">
        <title>New insights into the roles of widespread benthic archaea in carbon and nitrogen cycling.</title>
        <authorList>
            <person name="Lazar C.S."/>
            <person name="Baker B.J."/>
            <person name="Seitz K.W."/>
            <person name="Hyde A.S."/>
            <person name="Dick G.J."/>
            <person name="Hinrichs K.-U."/>
            <person name="Teske A.P."/>
        </authorList>
    </citation>
    <scope>NUCLEOTIDE SEQUENCE [LARGE SCALE GENOMIC DNA]</scope>
    <source>
        <strain evidence="7">DG-45</strain>
    </source>
</reference>
<keyword evidence="4" id="KW-0378">Hydrolase</keyword>
<keyword evidence="3" id="KW-0479">Metal-binding</keyword>
<dbReference type="InterPro" id="IPR001279">
    <property type="entry name" value="Metallo-B-lactamas"/>
</dbReference>
<evidence type="ECO:0000256" key="3">
    <source>
        <dbReference type="ARBA" id="ARBA00022723"/>
    </source>
</evidence>
<proteinExistence type="inferred from homology"/>
<evidence type="ECO:0000256" key="4">
    <source>
        <dbReference type="ARBA" id="ARBA00022801"/>
    </source>
</evidence>
<evidence type="ECO:0000313" key="8">
    <source>
        <dbReference type="Proteomes" id="UP000037210"/>
    </source>
</evidence>
<feature type="domain" description="Metallo-beta-lactamase" evidence="6">
    <location>
        <begin position="51"/>
        <end position="232"/>
    </location>
</feature>
<evidence type="ECO:0000259" key="6">
    <source>
        <dbReference type="SMART" id="SM00849"/>
    </source>
</evidence>
<dbReference type="SUPFAM" id="SSF56281">
    <property type="entry name" value="Metallo-hydrolase/oxidoreductase"/>
    <property type="match status" value="1"/>
</dbReference>
<dbReference type="GO" id="GO:0046872">
    <property type="term" value="F:metal ion binding"/>
    <property type="evidence" value="ECO:0007669"/>
    <property type="project" value="UniProtKB-KW"/>
</dbReference>
<dbReference type="InterPro" id="IPR036866">
    <property type="entry name" value="RibonucZ/Hydroxyglut_hydro"/>
</dbReference>
<organism evidence="7 8">
    <name type="scientific">miscellaneous Crenarchaeota group-15 archaeon DG-45</name>
    <dbReference type="NCBI Taxonomy" id="1685127"/>
    <lineage>
        <taxon>Archaea</taxon>
        <taxon>Candidatus Bathyarchaeota</taxon>
        <taxon>MCG-15</taxon>
    </lineage>
</organism>
<evidence type="ECO:0000256" key="2">
    <source>
        <dbReference type="ARBA" id="ARBA00007749"/>
    </source>
</evidence>
<dbReference type="Pfam" id="PF00753">
    <property type="entry name" value="Lactamase_B"/>
    <property type="match status" value="1"/>
</dbReference>
<dbReference type="Gene3D" id="3.60.15.10">
    <property type="entry name" value="Ribonuclease Z/Hydroxyacylglutathione hydrolase-like"/>
    <property type="match status" value="1"/>
</dbReference>
<dbReference type="PANTHER" id="PTHR42978:SF2">
    <property type="entry name" value="102 KBASES UNSTABLE REGION: FROM 1 TO 119443"/>
    <property type="match status" value="1"/>
</dbReference>
<dbReference type="AlphaFoldDB" id="A0A0M0BKX8"/>
<gene>
    <name evidence="7" type="ORF">AC482_07070</name>
</gene>
<sequence>MAEVEVLFHCFYMQMGVTGGHPVLGVRWPLTPMPEPEVGKVYGGLVFNLGSTNTVLVRDSGLNIIVDPGIIQLVRYGALQARLEEAGLRPEDIDMVVNTHCHYDHIEANCLFRGKPLIVHEKEIEYCRRLYWPEFADAYMGILEVDAISGDRRVSDNVRVVETPGHTPGSITVVAETAEGPVACVGDAVIVKEDLLELRPPSVVTRNVAPEMAVESLRKIASLRPALVIPGHDAPFKPAGAQKGL</sequence>
<evidence type="ECO:0000256" key="5">
    <source>
        <dbReference type="ARBA" id="ARBA00022833"/>
    </source>
</evidence>
<accession>A0A0M0BKX8</accession>
<dbReference type="Proteomes" id="UP000037210">
    <property type="component" value="Unassembled WGS sequence"/>
</dbReference>
<dbReference type="InterPro" id="IPR051013">
    <property type="entry name" value="MBL_superfamily_lactonases"/>
</dbReference>
<evidence type="ECO:0000256" key="1">
    <source>
        <dbReference type="ARBA" id="ARBA00001947"/>
    </source>
</evidence>
<keyword evidence="5" id="KW-0862">Zinc</keyword>
<comment type="cofactor">
    <cofactor evidence="1">
        <name>Zn(2+)</name>
        <dbReference type="ChEBI" id="CHEBI:29105"/>
    </cofactor>
</comment>
<dbReference type="EMBL" id="LFWZ01000072">
    <property type="protein sequence ID" value="KON29223.1"/>
    <property type="molecule type" value="Genomic_DNA"/>
</dbReference>
<dbReference type="PANTHER" id="PTHR42978">
    <property type="entry name" value="QUORUM-QUENCHING LACTONASE YTNP-RELATED-RELATED"/>
    <property type="match status" value="1"/>
</dbReference>